<dbReference type="Proteomes" id="UP000634476">
    <property type="component" value="Unassembled WGS sequence"/>
</dbReference>
<dbReference type="RefSeq" id="WP_203872725.1">
    <property type="nucleotide sequence ID" value="NZ_BOOK01000001.1"/>
</dbReference>
<comment type="caution">
    <text evidence="2">The sequence shown here is derived from an EMBL/GenBank/DDBJ whole genome shotgun (WGS) entry which is preliminary data.</text>
</comment>
<dbReference type="Pfam" id="PF12680">
    <property type="entry name" value="SnoaL_2"/>
    <property type="match status" value="1"/>
</dbReference>
<dbReference type="InterPro" id="IPR037401">
    <property type="entry name" value="SnoaL-like"/>
</dbReference>
<protein>
    <recommendedName>
        <fullName evidence="1">SnoaL-like domain-containing protein</fullName>
    </recommendedName>
</protein>
<keyword evidence="3" id="KW-1185">Reference proteome</keyword>
<proteinExistence type="predicted"/>
<evidence type="ECO:0000259" key="1">
    <source>
        <dbReference type="Pfam" id="PF12680"/>
    </source>
</evidence>
<reference evidence="2" key="1">
    <citation type="submission" date="2021-01" db="EMBL/GenBank/DDBJ databases">
        <title>Whole genome shotgun sequence of Planobispora takensis NBRC 109077.</title>
        <authorList>
            <person name="Komaki H."/>
            <person name="Tamura T."/>
        </authorList>
    </citation>
    <scope>NUCLEOTIDE SEQUENCE</scope>
    <source>
        <strain evidence="2">NBRC 109077</strain>
    </source>
</reference>
<gene>
    <name evidence="2" type="ORF">Pta02_02440</name>
</gene>
<dbReference type="PANTHER" id="PTHR41252:SF1">
    <property type="entry name" value="BLR2505 PROTEIN"/>
    <property type="match status" value="1"/>
</dbReference>
<dbReference type="EMBL" id="BOOK01000001">
    <property type="protein sequence ID" value="GIH98235.1"/>
    <property type="molecule type" value="Genomic_DNA"/>
</dbReference>
<dbReference type="Gene3D" id="3.10.450.50">
    <property type="match status" value="1"/>
</dbReference>
<evidence type="ECO:0000313" key="2">
    <source>
        <dbReference type="EMBL" id="GIH98235.1"/>
    </source>
</evidence>
<evidence type="ECO:0000313" key="3">
    <source>
        <dbReference type="Proteomes" id="UP000634476"/>
    </source>
</evidence>
<dbReference type="SUPFAM" id="SSF54427">
    <property type="entry name" value="NTF2-like"/>
    <property type="match status" value="1"/>
</dbReference>
<name>A0A8J3SRK2_9ACTN</name>
<feature type="domain" description="SnoaL-like" evidence="1">
    <location>
        <begin position="11"/>
        <end position="115"/>
    </location>
</feature>
<dbReference type="PANTHER" id="PTHR41252">
    <property type="entry name" value="BLR2505 PROTEIN"/>
    <property type="match status" value="1"/>
</dbReference>
<dbReference type="InterPro" id="IPR032710">
    <property type="entry name" value="NTF2-like_dom_sf"/>
</dbReference>
<dbReference type="AlphaFoldDB" id="A0A8J3SRK2"/>
<accession>A0A8J3SRK2</accession>
<sequence length="131" mass="14877">MQEHPNVAMLRDGFTAFAKGDLDHIRDVLFADGIVWHFPGRNPLSGDYQGKDQVIRLFHRLFEETDGTFSAEPYEIMASDDYATALVRLRGERNGRSLDATGVNVFRQVGGKTVEVWVYSGDQYTVDEFWA</sequence>
<organism evidence="2 3">
    <name type="scientific">Planobispora takensis</name>
    <dbReference type="NCBI Taxonomy" id="1367882"/>
    <lineage>
        <taxon>Bacteria</taxon>
        <taxon>Bacillati</taxon>
        <taxon>Actinomycetota</taxon>
        <taxon>Actinomycetes</taxon>
        <taxon>Streptosporangiales</taxon>
        <taxon>Streptosporangiaceae</taxon>
        <taxon>Planobispora</taxon>
    </lineage>
</organism>